<dbReference type="Gene3D" id="3.40.50.620">
    <property type="entry name" value="HUPs"/>
    <property type="match status" value="1"/>
</dbReference>
<keyword evidence="1 7" id="KW-0963">Cytoplasm</keyword>
<dbReference type="CDD" id="cd01992">
    <property type="entry name" value="TilS_N"/>
    <property type="match status" value="1"/>
</dbReference>
<dbReference type="InterPro" id="IPR012094">
    <property type="entry name" value="tRNA_Ile_lys_synt"/>
</dbReference>
<dbReference type="InterPro" id="IPR015262">
    <property type="entry name" value="tRNA_Ile_lys_synt_subst-bd"/>
</dbReference>
<dbReference type="Proteomes" id="UP000256486">
    <property type="component" value="Unassembled WGS sequence"/>
</dbReference>
<name>A0A3E0VMZ8_9MICO</name>
<accession>A0A3E0VMZ8</accession>
<evidence type="ECO:0000256" key="3">
    <source>
        <dbReference type="ARBA" id="ARBA00022694"/>
    </source>
</evidence>
<feature type="region of interest" description="Disordered" evidence="8">
    <location>
        <begin position="81"/>
        <end position="104"/>
    </location>
</feature>
<comment type="subcellular location">
    <subcellularLocation>
        <location evidence="7">Cytoplasm</location>
    </subcellularLocation>
</comment>
<dbReference type="HAMAP" id="MF_01161">
    <property type="entry name" value="tRNA_Ile_lys_synt"/>
    <property type="match status" value="1"/>
</dbReference>
<proteinExistence type="inferred from homology"/>
<keyword evidence="4 7" id="KW-0547">Nucleotide-binding</keyword>
<dbReference type="GO" id="GO:0005524">
    <property type="term" value="F:ATP binding"/>
    <property type="evidence" value="ECO:0007669"/>
    <property type="project" value="UniProtKB-UniRule"/>
</dbReference>
<comment type="similarity">
    <text evidence="7">Belongs to the tRNA(Ile)-lysidine synthase family.</text>
</comment>
<dbReference type="AlphaFoldDB" id="A0A3E0VMZ8"/>
<feature type="compositionally biased region" description="Low complexity" evidence="8">
    <location>
        <begin position="94"/>
        <end position="104"/>
    </location>
</feature>
<feature type="domain" description="tRNA(Ile)-lysidine/2-thiocytidine synthase N-terminal" evidence="9">
    <location>
        <begin position="114"/>
        <end position="291"/>
    </location>
</feature>
<feature type="binding site" evidence="7">
    <location>
        <begin position="119"/>
        <end position="124"/>
    </location>
    <ligand>
        <name>ATP</name>
        <dbReference type="ChEBI" id="CHEBI:30616"/>
    </ligand>
</feature>
<evidence type="ECO:0000256" key="1">
    <source>
        <dbReference type="ARBA" id="ARBA00022490"/>
    </source>
</evidence>
<dbReference type="SUPFAM" id="SSF52402">
    <property type="entry name" value="Adenine nucleotide alpha hydrolases-like"/>
    <property type="match status" value="1"/>
</dbReference>
<dbReference type="Gene3D" id="1.20.59.20">
    <property type="match status" value="1"/>
</dbReference>
<comment type="catalytic activity">
    <reaction evidence="6 7">
        <text>cytidine(34) in tRNA(Ile2) + L-lysine + ATP = lysidine(34) in tRNA(Ile2) + AMP + diphosphate + H(+)</text>
        <dbReference type="Rhea" id="RHEA:43744"/>
        <dbReference type="Rhea" id="RHEA-COMP:10625"/>
        <dbReference type="Rhea" id="RHEA-COMP:10670"/>
        <dbReference type="ChEBI" id="CHEBI:15378"/>
        <dbReference type="ChEBI" id="CHEBI:30616"/>
        <dbReference type="ChEBI" id="CHEBI:32551"/>
        <dbReference type="ChEBI" id="CHEBI:33019"/>
        <dbReference type="ChEBI" id="CHEBI:82748"/>
        <dbReference type="ChEBI" id="CHEBI:83665"/>
        <dbReference type="ChEBI" id="CHEBI:456215"/>
        <dbReference type="EC" id="6.3.4.19"/>
    </reaction>
</comment>
<feature type="compositionally biased region" description="Pro residues" evidence="8">
    <location>
        <begin position="82"/>
        <end position="93"/>
    </location>
</feature>
<keyword evidence="2 7" id="KW-0436">Ligase</keyword>
<evidence type="ECO:0000313" key="11">
    <source>
        <dbReference type="EMBL" id="RFA11322.1"/>
    </source>
</evidence>
<gene>
    <name evidence="7" type="primary">tilS</name>
    <name evidence="11" type="ORF">B7R54_15390</name>
</gene>
<evidence type="ECO:0000256" key="8">
    <source>
        <dbReference type="SAM" id="MobiDB-lite"/>
    </source>
</evidence>
<comment type="function">
    <text evidence="7">Ligates lysine onto the cytidine present at position 34 of the AUA codon-specific tRNA(Ile) that contains the anticodon CAU, in an ATP-dependent manner. Cytidine is converted to lysidine, thus changing the amino acid specificity of the tRNA from methionine to isoleucine.</text>
</comment>
<evidence type="ECO:0000256" key="5">
    <source>
        <dbReference type="ARBA" id="ARBA00022840"/>
    </source>
</evidence>
<keyword evidence="5 7" id="KW-0067">ATP-binding</keyword>
<dbReference type="Pfam" id="PF09179">
    <property type="entry name" value="TilS"/>
    <property type="match status" value="1"/>
</dbReference>
<feature type="domain" description="tRNA(Ile)-lysidine synthase substrate-binding" evidence="10">
    <location>
        <begin position="346"/>
        <end position="403"/>
    </location>
</feature>
<organism evidence="11 12">
    <name type="scientific">Subtercola boreus</name>
    <dbReference type="NCBI Taxonomy" id="120213"/>
    <lineage>
        <taxon>Bacteria</taxon>
        <taxon>Bacillati</taxon>
        <taxon>Actinomycetota</taxon>
        <taxon>Actinomycetes</taxon>
        <taxon>Micrococcales</taxon>
        <taxon>Microbacteriaceae</taxon>
        <taxon>Subtercola</taxon>
    </lineage>
</organism>
<protein>
    <recommendedName>
        <fullName evidence="7">tRNA(Ile)-lysidine synthase</fullName>
        <ecNumber evidence="7">6.3.4.19</ecNumber>
    </recommendedName>
    <alternativeName>
        <fullName evidence="7">tRNA(Ile)-2-lysyl-cytidine synthase</fullName>
    </alternativeName>
    <alternativeName>
        <fullName evidence="7">tRNA(Ile)-lysidine synthetase</fullName>
    </alternativeName>
</protein>
<dbReference type="EMBL" id="NBWZ01000001">
    <property type="protein sequence ID" value="RFA11322.1"/>
    <property type="molecule type" value="Genomic_DNA"/>
</dbReference>
<keyword evidence="3 7" id="KW-0819">tRNA processing</keyword>
<dbReference type="PANTHER" id="PTHR43033">
    <property type="entry name" value="TRNA(ILE)-LYSIDINE SYNTHASE-RELATED"/>
    <property type="match status" value="1"/>
</dbReference>
<dbReference type="NCBIfam" id="TIGR02432">
    <property type="entry name" value="lysidine_TilS_N"/>
    <property type="match status" value="1"/>
</dbReference>
<reference evidence="11 12" key="1">
    <citation type="submission" date="2017-04" db="EMBL/GenBank/DDBJ databases">
        <title>Comparative genome analysis of Subtercola boreus.</title>
        <authorList>
            <person name="Cho Y.-J."/>
            <person name="Cho A."/>
            <person name="Kim O.-S."/>
            <person name="Lee J.-I."/>
        </authorList>
    </citation>
    <scope>NUCLEOTIDE SEQUENCE [LARGE SCALE GENOMIC DNA]</scope>
    <source>
        <strain evidence="11 12">K300</strain>
    </source>
</reference>
<feature type="compositionally biased region" description="Pro residues" evidence="8">
    <location>
        <begin position="47"/>
        <end position="60"/>
    </location>
</feature>
<dbReference type="InterPro" id="IPR014729">
    <property type="entry name" value="Rossmann-like_a/b/a_fold"/>
</dbReference>
<dbReference type="EC" id="6.3.4.19" evidence="7"/>
<dbReference type="GO" id="GO:0032267">
    <property type="term" value="F:tRNA(Ile)-lysidine synthase activity"/>
    <property type="evidence" value="ECO:0007669"/>
    <property type="project" value="UniProtKB-EC"/>
</dbReference>
<dbReference type="GO" id="GO:0005737">
    <property type="term" value="C:cytoplasm"/>
    <property type="evidence" value="ECO:0007669"/>
    <property type="project" value="UniProtKB-SubCell"/>
</dbReference>
<evidence type="ECO:0000313" key="12">
    <source>
        <dbReference type="Proteomes" id="UP000256486"/>
    </source>
</evidence>
<feature type="compositionally biased region" description="Low complexity" evidence="8">
    <location>
        <begin position="19"/>
        <end position="31"/>
    </location>
</feature>
<dbReference type="SUPFAM" id="SSF82829">
    <property type="entry name" value="MesJ substrate recognition domain-like"/>
    <property type="match status" value="1"/>
</dbReference>
<dbReference type="InterPro" id="IPR011063">
    <property type="entry name" value="TilS/TtcA_N"/>
</dbReference>
<dbReference type="PANTHER" id="PTHR43033:SF1">
    <property type="entry name" value="TRNA(ILE)-LYSIDINE SYNTHASE-RELATED"/>
    <property type="match status" value="1"/>
</dbReference>
<dbReference type="InterPro" id="IPR012795">
    <property type="entry name" value="tRNA_Ile_lys_synt_N"/>
</dbReference>
<evidence type="ECO:0000256" key="2">
    <source>
        <dbReference type="ARBA" id="ARBA00022598"/>
    </source>
</evidence>
<feature type="region of interest" description="Disordered" evidence="8">
    <location>
        <begin position="1"/>
        <end position="67"/>
    </location>
</feature>
<evidence type="ECO:0000259" key="9">
    <source>
        <dbReference type="Pfam" id="PF01171"/>
    </source>
</evidence>
<keyword evidence="12" id="KW-1185">Reference proteome</keyword>
<evidence type="ECO:0000256" key="6">
    <source>
        <dbReference type="ARBA" id="ARBA00048539"/>
    </source>
</evidence>
<comment type="domain">
    <text evidence="7">The N-terminal region contains the highly conserved SGGXDS motif, predicted to be a P-loop motif involved in ATP binding.</text>
</comment>
<evidence type="ECO:0000256" key="4">
    <source>
        <dbReference type="ARBA" id="ARBA00022741"/>
    </source>
</evidence>
<evidence type="ECO:0000259" key="10">
    <source>
        <dbReference type="Pfam" id="PF09179"/>
    </source>
</evidence>
<comment type="caution">
    <text evidence="11">The sequence shown here is derived from an EMBL/GenBank/DDBJ whole genome shotgun (WGS) entry which is preliminary data.</text>
</comment>
<dbReference type="OrthoDB" id="5244702at2"/>
<dbReference type="GO" id="GO:0006400">
    <property type="term" value="P:tRNA modification"/>
    <property type="evidence" value="ECO:0007669"/>
    <property type="project" value="UniProtKB-UniRule"/>
</dbReference>
<evidence type="ECO:0000256" key="7">
    <source>
        <dbReference type="HAMAP-Rule" id="MF_01161"/>
    </source>
</evidence>
<dbReference type="Pfam" id="PF01171">
    <property type="entry name" value="ATP_bind_3"/>
    <property type="match status" value="1"/>
</dbReference>
<sequence length="413" mass="41419">MADVRRAVRETLQALPESPAGAALDVAAAPPRSAPPPAAAAGASTAPPAPTAAPPAPAAPAPVAATAAATAAAATPAAAAAPPAPAAAPPAPAAAPDAAPVAATPPTTPAAPLVLVALSGGPDSLALAIATAFEAPRNGFLAGAVVVDHDLQAGSAAVAESAAAQARELGLDPVVVVRVRVDPASPDGPEAAARAARYAAFDEVLGAPTGATRILLGHTLDDQAETVLLGLARGSGPSSLSGMAAVNGAFVRPLLGIRRQTVHQSVDDAGLVPWRDPQNLDPAYKRVRVRETVLPLLESELGPGITEALARTADQLREDDQALDALAAEWAAEIVEHAEAGIAVDVHGLRANPPALAQRIVRFVVASEFGVNLSRSQTLAALRLVTEWRGQLGVDLPGIRVTRAGAQLVFARR</sequence>